<dbReference type="Proteomes" id="UP000095009">
    <property type="component" value="Unassembled WGS sequence"/>
</dbReference>
<dbReference type="GO" id="GO:0006694">
    <property type="term" value="P:steroid biosynthetic process"/>
    <property type="evidence" value="ECO:0007669"/>
    <property type="project" value="InterPro"/>
</dbReference>
<dbReference type="InterPro" id="IPR002225">
    <property type="entry name" value="3Beta_OHSteriod_DH/Estase"/>
</dbReference>
<reference evidence="2 3" key="1">
    <citation type="journal article" date="2016" name="Proc. Natl. Acad. Sci. U.S.A.">
        <title>Comparative genomics of biotechnologically important yeasts.</title>
        <authorList>
            <person name="Riley R."/>
            <person name="Haridas S."/>
            <person name="Wolfe K.H."/>
            <person name="Lopes M.R."/>
            <person name="Hittinger C.T."/>
            <person name="Goeker M."/>
            <person name="Salamov A.A."/>
            <person name="Wisecaver J.H."/>
            <person name="Long T.M."/>
            <person name="Calvey C.H."/>
            <person name="Aerts A.L."/>
            <person name="Barry K.W."/>
            <person name="Choi C."/>
            <person name="Clum A."/>
            <person name="Coughlan A.Y."/>
            <person name="Deshpande S."/>
            <person name="Douglass A.P."/>
            <person name="Hanson S.J."/>
            <person name="Klenk H.-P."/>
            <person name="LaButti K.M."/>
            <person name="Lapidus A."/>
            <person name="Lindquist E.A."/>
            <person name="Lipzen A.M."/>
            <person name="Meier-Kolthoff J.P."/>
            <person name="Ohm R.A."/>
            <person name="Otillar R.P."/>
            <person name="Pangilinan J.L."/>
            <person name="Peng Y."/>
            <person name="Rokas A."/>
            <person name="Rosa C.A."/>
            <person name="Scheuner C."/>
            <person name="Sibirny A.A."/>
            <person name="Slot J.C."/>
            <person name="Stielow J.B."/>
            <person name="Sun H."/>
            <person name="Kurtzman C.P."/>
            <person name="Blackwell M."/>
            <person name="Grigoriev I.V."/>
            <person name="Jeffries T.W."/>
        </authorList>
    </citation>
    <scope>NUCLEOTIDE SEQUENCE [LARGE SCALE GENOMIC DNA]</scope>
    <source>
        <strain evidence="2 3">DSM 6958</strain>
    </source>
</reference>
<sequence>MSSQTLKKSLVVVGGTGFLGKRICQAAVAAGWQVTSVSRYGKLKSLPTGPPTQNSWISQVNWVSADVFNKESLAPQLRNADAVVHSMGVLFEKDKYKDVINAPVSGKAIANSMKSFISSCFSSSAKAANPLNQTLDSSRASSTVEPNDHNRTYNKVNRDSAILLANTFAEENATKGNEEVEQQARKPFVYISAEYTSPMIPSGYIQSKRQAEDTIARIPSLRPILVRPGFMYDKYDGVNTHEPHTVRHYLGGIIEAQYNVSKTLGLDMAIGAKPTLAVQDVANAVVEALNDSSIEGVVSLAALKEFSR</sequence>
<dbReference type="AlphaFoldDB" id="A0A1E3PLL1"/>
<evidence type="ECO:0000313" key="3">
    <source>
        <dbReference type="Proteomes" id="UP000095009"/>
    </source>
</evidence>
<dbReference type="SUPFAM" id="SSF51735">
    <property type="entry name" value="NAD(P)-binding Rossmann-fold domains"/>
    <property type="match status" value="1"/>
</dbReference>
<keyword evidence="3" id="KW-1185">Reference proteome</keyword>
<name>A0A1E3PLL1_9ASCO</name>
<evidence type="ECO:0000259" key="1">
    <source>
        <dbReference type="Pfam" id="PF01073"/>
    </source>
</evidence>
<dbReference type="PANTHER" id="PTHR12126:SF16">
    <property type="entry name" value="MIOREX COMPLEX COMPONENT 2"/>
    <property type="match status" value="1"/>
</dbReference>
<protein>
    <submittedName>
        <fullName evidence="2">NAD(P)-binding protein</fullName>
    </submittedName>
</protein>
<dbReference type="GO" id="GO:0016616">
    <property type="term" value="F:oxidoreductase activity, acting on the CH-OH group of donors, NAD or NADP as acceptor"/>
    <property type="evidence" value="ECO:0007669"/>
    <property type="project" value="InterPro"/>
</dbReference>
<accession>A0A1E3PLL1</accession>
<evidence type="ECO:0000313" key="2">
    <source>
        <dbReference type="EMBL" id="ODQ65832.1"/>
    </source>
</evidence>
<dbReference type="Gene3D" id="3.40.50.720">
    <property type="entry name" value="NAD(P)-binding Rossmann-like Domain"/>
    <property type="match status" value="1"/>
</dbReference>
<gene>
    <name evidence="2" type="ORF">NADFUDRAFT_51109</name>
</gene>
<dbReference type="OrthoDB" id="276721at2759"/>
<dbReference type="GO" id="GO:0044877">
    <property type="term" value="F:protein-containing complex binding"/>
    <property type="evidence" value="ECO:0007669"/>
    <property type="project" value="TreeGrafter"/>
</dbReference>
<dbReference type="InterPro" id="IPR036291">
    <property type="entry name" value="NAD(P)-bd_dom_sf"/>
</dbReference>
<dbReference type="EMBL" id="KV454409">
    <property type="protein sequence ID" value="ODQ65832.1"/>
    <property type="molecule type" value="Genomic_DNA"/>
</dbReference>
<proteinExistence type="predicted"/>
<organism evidence="2 3">
    <name type="scientific">Nadsonia fulvescens var. elongata DSM 6958</name>
    <dbReference type="NCBI Taxonomy" id="857566"/>
    <lineage>
        <taxon>Eukaryota</taxon>
        <taxon>Fungi</taxon>
        <taxon>Dikarya</taxon>
        <taxon>Ascomycota</taxon>
        <taxon>Saccharomycotina</taxon>
        <taxon>Dipodascomycetes</taxon>
        <taxon>Dipodascales</taxon>
        <taxon>Dipodascales incertae sedis</taxon>
        <taxon>Nadsonia</taxon>
    </lineage>
</organism>
<dbReference type="InterPro" id="IPR051207">
    <property type="entry name" value="ComplexI_NDUFA9_subunit"/>
</dbReference>
<dbReference type="STRING" id="857566.A0A1E3PLL1"/>
<dbReference type="Pfam" id="PF01073">
    <property type="entry name" value="3Beta_HSD"/>
    <property type="match status" value="1"/>
</dbReference>
<feature type="domain" description="3-beta hydroxysteroid dehydrogenase/isomerase" evidence="1">
    <location>
        <begin position="11"/>
        <end position="167"/>
    </location>
</feature>
<dbReference type="GO" id="GO:0005739">
    <property type="term" value="C:mitochondrion"/>
    <property type="evidence" value="ECO:0007669"/>
    <property type="project" value="TreeGrafter"/>
</dbReference>
<dbReference type="PANTHER" id="PTHR12126">
    <property type="entry name" value="NADH-UBIQUINONE OXIDOREDUCTASE 39 KDA SUBUNIT-RELATED"/>
    <property type="match status" value="1"/>
</dbReference>